<accession>A0A2I2GIK0</accession>
<keyword evidence="3" id="KW-1185">Reference proteome</keyword>
<organism evidence="2 3">
    <name type="scientific">Aspergillus steynii IBT 23096</name>
    <dbReference type="NCBI Taxonomy" id="1392250"/>
    <lineage>
        <taxon>Eukaryota</taxon>
        <taxon>Fungi</taxon>
        <taxon>Dikarya</taxon>
        <taxon>Ascomycota</taxon>
        <taxon>Pezizomycotina</taxon>
        <taxon>Eurotiomycetes</taxon>
        <taxon>Eurotiomycetidae</taxon>
        <taxon>Eurotiales</taxon>
        <taxon>Aspergillaceae</taxon>
        <taxon>Aspergillus</taxon>
        <taxon>Aspergillus subgen. Circumdati</taxon>
    </lineage>
</organism>
<protein>
    <submittedName>
        <fullName evidence="2">Uncharacterized protein</fullName>
    </submittedName>
</protein>
<dbReference type="RefSeq" id="XP_024708017.1">
    <property type="nucleotide sequence ID" value="XM_024852966.1"/>
</dbReference>
<sequence length="395" mass="45289">MAEVPEKPVTNHTSHNLSTESRFGEPVYFSSANNRIGNEQSEESPEVSLETYTKRLLYFDFSSWEMSEVVSEVGPTRKYWTLEDLKDLLEERIKSWHLNSQEQPNCKHSRSIKSNTITLQQASKVETQSRNDRIEVIQTVEPSYEDMAFTAPEIFHKIDKDGSEKLEQECPCWSPRGDEECHDFMDFDQELTASANFAELINHEHPAIYAGDSCQNYDTEMDWKYDEPLVLNTTENDLIVDKDEDLDLHALDAAYDMIVDSDKGSIDEAPDDGRIGLTEDALMRENEAVDLIQQGHQPWGISDKGCSLFPTFFSGAAQYKSAQPNFGRQESNEETCARGNGQQPCTRNPQEMEYYTRQFPAWRQGRSGQQTADVLGPEEEFLHGLKGFWRQNKLY</sequence>
<evidence type="ECO:0000313" key="3">
    <source>
        <dbReference type="Proteomes" id="UP000234275"/>
    </source>
</evidence>
<proteinExistence type="predicted"/>
<name>A0A2I2GIK0_9EURO</name>
<evidence type="ECO:0000313" key="2">
    <source>
        <dbReference type="EMBL" id="PLB52715.1"/>
    </source>
</evidence>
<comment type="caution">
    <text evidence="2">The sequence shown here is derived from an EMBL/GenBank/DDBJ whole genome shotgun (WGS) entry which is preliminary data.</text>
</comment>
<reference evidence="2 3" key="1">
    <citation type="submission" date="2016-12" db="EMBL/GenBank/DDBJ databases">
        <title>The genomes of Aspergillus section Nigri reveals drivers in fungal speciation.</title>
        <authorList>
            <consortium name="DOE Joint Genome Institute"/>
            <person name="Vesth T.C."/>
            <person name="Nybo J."/>
            <person name="Theobald S."/>
            <person name="Brandl J."/>
            <person name="Frisvad J.C."/>
            <person name="Nielsen K.F."/>
            <person name="Lyhne E.K."/>
            <person name="Kogle M.E."/>
            <person name="Kuo A."/>
            <person name="Riley R."/>
            <person name="Clum A."/>
            <person name="Nolan M."/>
            <person name="Lipzen A."/>
            <person name="Salamov A."/>
            <person name="Henrissat B."/>
            <person name="Wiebenga A."/>
            <person name="De Vries R.P."/>
            <person name="Grigoriev I.V."/>
            <person name="Mortensen U.H."/>
            <person name="Andersen M.R."/>
            <person name="Baker S.E."/>
        </authorList>
    </citation>
    <scope>NUCLEOTIDE SEQUENCE [LARGE SCALE GENOMIC DNA]</scope>
    <source>
        <strain evidence="2 3">IBT 23096</strain>
    </source>
</reference>
<dbReference type="GeneID" id="36560664"/>
<dbReference type="VEuPathDB" id="FungiDB:P170DRAFT_472605"/>
<feature type="compositionally biased region" description="Polar residues" evidence="1">
    <location>
        <begin position="10"/>
        <end position="21"/>
    </location>
</feature>
<dbReference type="EMBL" id="MSFO01000002">
    <property type="protein sequence ID" value="PLB52715.1"/>
    <property type="molecule type" value="Genomic_DNA"/>
</dbReference>
<dbReference type="Proteomes" id="UP000234275">
    <property type="component" value="Unassembled WGS sequence"/>
</dbReference>
<evidence type="ECO:0000256" key="1">
    <source>
        <dbReference type="SAM" id="MobiDB-lite"/>
    </source>
</evidence>
<feature type="region of interest" description="Disordered" evidence="1">
    <location>
        <begin position="1"/>
        <end position="23"/>
    </location>
</feature>
<gene>
    <name evidence="2" type="ORF">P170DRAFT_472605</name>
</gene>
<dbReference type="OrthoDB" id="2537141at2759"/>
<dbReference type="AlphaFoldDB" id="A0A2I2GIK0"/>